<dbReference type="Gene3D" id="3.30.70.1430">
    <property type="entry name" value="Multidrug efflux transporter AcrB pore domain"/>
    <property type="match status" value="2"/>
</dbReference>
<dbReference type="PROSITE" id="PS00018">
    <property type="entry name" value="EF_HAND_1"/>
    <property type="match status" value="1"/>
</dbReference>
<dbReference type="SUPFAM" id="SSF82866">
    <property type="entry name" value="Multidrug efflux transporter AcrB transmembrane domain"/>
    <property type="match status" value="2"/>
</dbReference>
<dbReference type="EMBL" id="CP036267">
    <property type="protein sequence ID" value="QDT35361.1"/>
    <property type="molecule type" value="Genomic_DNA"/>
</dbReference>
<feature type="transmembrane region" description="Helical" evidence="1">
    <location>
        <begin position="1020"/>
        <end position="1041"/>
    </location>
</feature>
<dbReference type="PRINTS" id="PR00702">
    <property type="entry name" value="ACRIFLAVINRP"/>
</dbReference>
<keyword evidence="1" id="KW-1133">Transmembrane helix</keyword>
<evidence type="ECO:0000313" key="2">
    <source>
        <dbReference type="EMBL" id="QDT35361.1"/>
    </source>
</evidence>
<feature type="transmembrane region" description="Helical" evidence="1">
    <location>
        <begin position="12"/>
        <end position="31"/>
    </location>
</feature>
<feature type="transmembrane region" description="Helical" evidence="1">
    <location>
        <begin position="466"/>
        <end position="490"/>
    </location>
</feature>
<feature type="transmembrane region" description="Helical" evidence="1">
    <location>
        <begin position="543"/>
        <end position="565"/>
    </location>
</feature>
<feature type="transmembrane region" description="Helical" evidence="1">
    <location>
        <begin position="990"/>
        <end position="1014"/>
    </location>
</feature>
<reference evidence="2 3" key="1">
    <citation type="submission" date="2019-02" db="EMBL/GenBank/DDBJ databases">
        <title>Deep-cultivation of Planctomycetes and their phenomic and genomic characterization uncovers novel biology.</title>
        <authorList>
            <person name="Wiegand S."/>
            <person name="Jogler M."/>
            <person name="Boedeker C."/>
            <person name="Pinto D."/>
            <person name="Vollmers J."/>
            <person name="Rivas-Marin E."/>
            <person name="Kohn T."/>
            <person name="Peeters S.H."/>
            <person name="Heuer A."/>
            <person name="Rast P."/>
            <person name="Oberbeckmann S."/>
            <person name="Bunk B."/>
            <person name="Jeske O."/>
            <person name="Meyerdierks A."/>
            <person name="Storesund J.E."/>
            <person name="Kallscheuer N."/>
            <person name="Luecker S."/>
            <person name="Lage O.M."/>
            <person name="Pohl T."/>
            <person name="Merkel B.J."/>
            <person name="Hornburger P."/>
            <person name="Mueller R.-W."/>
            <person name="Bruemmer F."/>
            <person name="Labrenz M."/>
            <person name="Spormann A.M."/>
            <person name="Op den Camp H."/>
            <person name="Overmann J."/>
            <person name="Amann R."/>
            <person name="Jetten M.S.M."/>
            <person name="Mascher T."/>
            <person name="Medema M.H."/>
            <person name="Devos D.P."/>
            <person name="Kaster A.-K."/>
            <person name="Ovreas L."/>
            <person name="Rohde M."/>
            <person name="Galperin M.Y."/>
            <person name="Jogler C."/>
        </authorList>
    </citation>
    <scope>NUCLEOTIDE SEQUENCE [LARGE SCALE GENOMIC DNA]</scope>
    <source>
        <strain evidence="2 3">Mal48</strain>
    </source>
</reference>
<dbReference type="Gene3D" id="1.20.1640.10">
    <property type="entry name" value="Multidrug efflux transporter AcrB transmembrane domain"/>
    <property type="match status" value="2"/>
</dbReference>
<dbReference type="InterPro" id="IPR001036">
    <property type="entry name" value="Acrflvin-R"/>
</dbReference>
<dbReference type="PANTHER" id="PTHR32063:SF0">
    <property type="entry name" value="SWARMING MOTILITY PROTEIN SWRC"/>
    <property type="match status" value="1"/>
</dbReference>
<sequence>MNPIEFSCENPVKVAVGVILAIMFGTLAFLATPVQLTPDVAKPAITVTTAWPGASAQEVERQIIDEQEEQLKGVEGLVEFKSESKDSVGTITLEFPVGFDLASARAKVSDKLNQVPEYPEDASEPTITEGEQGGNFIAWIILKPIPPTPEDVRQFVAKHPHLEEKLKVFADGTREADLSVLHKMARTEPDVQKLLDGRPDPTKMRKFAEDFIEARFERVPGISNSNIVGGREQEFRIVVEPTKLAAYQLTIADLRRGLSGENKNTSAGDLWEGKHRHVVRTIGQFDTPEKVANTIIAIRDNSPVYVKDVATVGIDYKKPDGIVRQKGVSGLAINCEQAPGTNVLEIMGPPEAELDIDGDGTISELDLAEARKVHGDCLRIAIAELNLGVLAQQGVYIEQVYDQTDYIYAATDLVSQNIYVGGTLAVLVLLIFLRSPRSVIIVGLSIPISIIASFLFIRGFGRSINVISLAGMAFAVGMVVDNAIVVLENIYRHYQLGETPHVAAIRGAKEVWGAVLASTLTTLAVFVPVVFVDGQAGQLFRDIAIAISCAVGLSLIVSVTVIPAASQRILKKISHPSPKDAPKKPKGFFARIVDRFANLMNLLLTMPGNLIVRLGIVALFVTVTLFGAWILMPKTEYLPEGNRNLVFAILLPPPGYNLDHMIDIGKGIESELSPYWEAEPGSPEAKALDGPLVKNFFFVARGSNLFMGASAREELQAGDMVPVMQRTAGKVPGMFAIVAQSGLFSGGLSGGRGIDVEISGPDMSRLNQIGQDVFQRTMGIGQYQGKAVFPPDQGHQAQPMQNLESTNPELLIQARREAAADSQITTADLGYAINALVDGAYAGDYWHNSRKIDLVIYGADEFSRQTQDLKNLPLSTPTGKLVNVGAVAEISSIGGPESFKHDERQRSIGIQIKPSLTMPLETAIEKVDREIRQPLLESPLMAGGQYQIKLAGTSDELSETRRAMQGNLLLALIITYLLMAALFESFLYPVVIMTSVLLALVGGFAGLALLNLFIPQSLDMLTMLGFVILIGTVVNNAILIVHQSLNYMREDGMSDRDAIVESVRTRIRPIFMSTSTTVLGMLPLVIPLPARTLDGSWALQAGAGSELYRGLGSVVLGGLIISTVFTLILVPVGFSLAVDMKKGWNWLLGRSGEPVERQTQKQLATQS</sequence>
<keyword evidence="1" id="KW-0472">Membrane</keyword>
<keyword evidence="3" id="KW-1185">Reference proteome</keyword>
<feature type="transmembrane region" description="Helical" evidence="1">
    <location>
        <begin position="511"/>
        <end position="531"/>
    </location>
</feature>
<feature type="transmembrane region" description="Helical" evidence="1">
    <location>
        <begin position="1070"/>
        <end position="1090"/>
    </location>
</feature>
<dbReference type="InterPro" id="IPR018247">
    <property type="entry name" value="EF_Hand_1_Ca_BS"/>
</dbReference>
<dbReference type="KEGG" id="tpol:Mal48_46370"/>
<dbReference type="OrthoDB" id="9757904at2"/>
<dbReference type="AlphaFoldDB" id="A0A517QUT6"/>
<accession>A0A517QUT6</accession>
<dbReference type="SUPFAM" id="SSF82693">
    <property type="entry name" value="Multidrug efflux transporter AcrB pore domain, PN1, PN2, PC1 and PC2 subdomains"/>
    <property type="match status" value="2"/>
</dbReference>
<feature type="transmembrane region" description="Helical" evidence="1">
    <location>
        <begin position="439"/>
        <end position="460"/>
    </location>
</feature>
<proteinExistence type="predicted"/>
<dbReference type="Gene3D" id="3.30.70.1320">
    <property type="entry name" value="Multidrug efflux transporter AcrB pore domain like"/>
    <property type="match status" value="2"/>
</dbReference>
<protein>
    <submittedName>
        <fullName evidence="2">Multidrug export protein AcrF</fullName>
    </submittedName>
</protein>
<name>A0A517QUT6_9PLAN</name>
<dbReference type="SUPFAM" id="SSF82714">
    <property type="entry name" value="Multidrug efflux transporter AcrB TolC docking domain, DN and DC subdomains"/>
    <property type="match status" value="2"/>
</dbReference>
<organism evidence="2 3">
    <name type="scientific">Thalassoglobus polymorphus</name>
    <dbReference type="NCBI Taxonomy" id="2527994"/>
    <lineage>
        <taxon>Bacteria</taxon>
        <taxon>Pseudomonadati</taxon>
        <taxon>Planctomycetota</taxon>
        <taxon>Planctomycetia</taxon>
        <taxon>Planctomycetales</taxon>
        <taxon>Planctomycetaceae</taxon>
        <taxon>Thalassoglobus</taxon>
    </lineage>
</organism>
<dbReference type="InterPro" id="IPR027463">
    <property type="entry name" value="AcrB_DN_DC_subdom"/>
</dbReference>
<feature type="transmembrane region" description="Helical" evidence="1">
    <location>
        <begin position="413"/>
        <end position="432"/>
    </location>
</feature>
<feature type="transmembrane region" description="Helical" evidence="1">
    <location>
        <begin position="1110"/>
        <end position="1138"/>
    </location>
</feature>
<dbReference type="Proteomes" id="UP000315724">
    <property type="component" value="Chromosome"/>
</dbReference>
<dbReference type="Gene3D" id="3.30.2090.10">
    <property type="entry name" value="Multidrug efflux transporter AcrB TolC docking domain, DN and DC subdomains"/>
    <property type="match status" value="2"/>
</dbReference>
<dbReference type="Gene3D" id="3.30.70.1440">
    <property type="entry name" value="Multidrug efflux transporter AcrB pore domain"/>
    <property type="match status" value="1"/>
</dbReference>
<dbReference type="Pfam" id="PF00873">
    <property type="entry name" value="ACR_tran"/>
    <property type="match status" value="2"/>
</dbReference>
<dbReference type="PANTHER" id="PTHR32063">
    <property type="match status" value="1"/>
</dbReference>
<evidence type="ECO:0000256" key="1">
    <source>
        <dbReference type="SAM" id="Phobius"/>
    </source>
</evidence>
<feature type="transmembrane region" description="Helical" evidence="1">
    <location>
        <begin position="964"/>
        <end position="983"/>
    </location>
</feature>
<gene>
    <name evidence="2" type="primary">acrF</name>
    <name evidence="2" type="ORF">Mal48_46370</name>
</gene>
<feature type="transmembrane region" description="Helical" evidence="1">
    <location>
        <begin position="610"/>
        <end position="632"/>
    </location>
</feature>
<keyword evidence="1" id="KW-0812">Transmembrane</keyword>
<dbReference type="GO" id="GO:0042910">
    <property type="term" value="F:xenobiotic transmembrane transporter activity"/>
    <property type="evidence" value="ECO:0007669"/>
    <property type="project" value="TreeGrafter"/>
</dbReference>
<dbReference type="RefSeq" id="WP_145204797.1">
    <property type="nucleotide sequence ID" value="NZ_CP036267.1"/>
</dbReference>
<evidence type="ECO:0000313" key="3">
    <source>
        <dbReference type="Proteomes" id="UP000315724"/>
    </source>
</evidence>
<dbReference type="GO" id="GO:0005886">
    <property type="term" value="C:plasma membrane"/>
    <property type="evidence" value="ECO:0007669"/>
    <property type="project" value="TreeGrafter"/>
</dbReference>